<dbReference type="InterPro" id="IPR050927">
    <property type="entry name" value="TRPM"/>
</dbReference>
<dbReference type="PANTHER" id="PTHR13800:SF12">
    <property type="entry name" value="TRANSIENT RECEPTOR POTENTIAL CATION CHANNEL SUBFAMILY M MEMBER-LIKE 2"/>
    <property type="match status" value="1"/>
</dbReference>
<protein>
    <recommendedName>
        <fullName evidence="14">Transient receptor potential cation channel subfamily M member 3</fullName>
    </recommendedName>
</protein>
<dbReference type="PANTHER" id="PTHR13800">
    <property type="entry name" value="TRANSIENT RECEPTOR POTENTIAL CATION CHANNEL, SUBFAMILY M, MEMBER 6"/>
    <property type="match status" value="1"/>
</dbReference>
<dbReference type="GO" id="GO:0005886">
    <property type="term" value="C:plasma membrane"/>
    <property type="evidence" value="ECO:0007669"/>
    <property type="project" value="TreeGrafter"/>
</dbReference>
<evidence type="ECO:0000256" key="2">
    <source>
        <dbReference type="ARBA" id="ARBA00022448"/>
    </source>
</evidence>
<evidence type="ECO:0000256" key="5">
    <source>
        <dbReference type="ARBA" id="ARBA00023065"/>
    </source>
</evidence>
<evidence type="ECO:0000256" key="7">
    <source>
        <dbReference type="ARBA" id="ARBA00023303"/>
    </source>
</evidence>
<dbReference type="Pfam" id="PF18139">
    <property type="entry name" value="LSDAT_euk"/>
    <property type="match status" value="1"/>
</dbReference>
<feature type="transmembrane region" description="Helical" evidence="8">
    <location>
        <begin position="751"/>
        <end position="773"/>
    </location>
</feature>
<dbReference type="InterPro" id="IPR057366">
    <property type="entry name" value="TRPM-like"/>
</dbReference>
<dbReference type="Pfam" id="PF00520">
    <property type="entry name" value="Ion_trans"/>
    <property type="match status" value="1"/>
</dbReference>
<keyword evidence="4 8" id="KW-1133">Transmembrane helix</keyword>
<keyword evidence="3 8" id="KW-0812">Transmembrane</keyword>
<feature type="domain" description="TRPM-like" evidence="11">
    <location>
        <begin position="395"/>
        <end position="622"/>
    </location>
</feature>
<comment type="subcellular location">
    <subcellularLocation>
        <location evidence="1">Membrane</location>
        <topology evidence="1">Multi-pass membrane protein</topology>
    </subcellularLocation>
</comment>
<feature type="transmembrane region" description="Helical" evidence="8">
    <location>
        <begin position="915"/>
        <end position="938"/>
    </location>
</feature>
<dbReference type="Pfam" id="PF25508">
    <property type="entry name" value="TRPM2"/>
    <property type="match status" value="1"/>
</dbReference>
<dbReference type="OrthoDB" id="9994106at2759"/>
<dbReference type="EnsemblMetazoa" id="G19693.2">
    <property type="protein sequence ID" value="G19693.2:cds"/>
    <property type="gene ID" value="G19693"/>
</dbReference>
<evidence type="ECO:0000256" key="6">
    <source>
        <dbReference type="ARBA" id="ARBA00023136"/>
    </source>
</evidence>
<evidence type="ECO:0000259" key="9">
    <source>
        <dbReference type="Pfam" id="PF00520"/>
    </source>
</evidence>
<keyword evidence="6 8" id="KW-0472">Membrane</keyword>
<sequence>MSNVDSSSPGTQVWHLNLNKRETYVEKISKTWNEIKRNVYTEDEQSSTRKLIKSTPTMVFSVIGDSDSCVPSPWPTSVFQTALIEAAKSGGETFILFKGNGGGVSNVVRDAYQHYEDMEFGSETRTVNDPERHIKLISMTGKKTDKQQSERNMATIHTCEIEEGDDFMLDFEQFVSEQEIFYFGTDMEFKIPVPIVILVCEGDIDTISHISKALQGKIPVIIMKGSGNAADLVLDYIDDPDILRKNVSIILNIELDDPKFSNLENNLQTIRDNWDLVGVFDLDRDDPHVLSGIAGKAIVSCWSVKRSSRYSNPDVQEKEKQTAGTNKHMSQSASKSFCMDLIDHDQLVKGLKWGSRPYVQSPNFCTSTSLPLYFYFGYQILQAKPLMKECGDVLLLEALKANRCDYVRVLLDRGVKFNIDNLSELYEQTISCQDCKFKEQDCLHFKWILYQIPTAKTLCLQLLQTGKIKERNITMNGKTTKKNTKHVSVISATKKLCCEILGYEEYMQGETFTDESIADVLLWSIFVNRKELAEICWLRGKDQLLTGLVCSAILKELSNNASNVKEQVLSKDLEDHSKIFQGRCLSIMDRMYEENTKQAIDLMDTQTVVWGIHSSPLTFAYENFMYDVVAHTCSQKYMNKQWYNRLSPKIVPFLKSALSKPRKFIFAPRTKYLLNYVIFFFVLAMYSDFVLTSIGDPFYDTIKAHVFEYSMYVWAVGDFIEELIACFGCKNTPGRSHRGYWSRVLRHLNDFWNVVDLLSFLLLTIALCVRHAYPVPPTFTFARNMFALSLLVMYLRILEVFLIHRIMGPTIIMIKEMLKDLLRFLIIAVVVVLGVGIYYHANMWPDHQSIWSDDWNNWRIWSIIYFPYWQLYAELNLETVDGNGPTNCTKNRTIWENDPSKTGCSQEDWTVQAIAGIYVLFSNLLLVNLVIAMFSYTFERVQENSEKLWHFQRYTVICDYNRRIPSPFNLIPRLVQLIFLLKRDRSCDIKIGHTEIDLMNTKEKRKKSALQKNFQKIISFRSYNTK</sequence>
<feature type="transmembrane region" description="Helical" evidence="8">
    <location>
        <begin position="785"/>
        <end position="803"/>
    </location>
</feature>
<accession>A0A8W8JNK6</accession>
<proteinExistence type="predicted"/>
<keyword evidence="5" id="KW-0406">Ion transport</keyword>
<feature type="transmembrane region" description="Helical" evidence="8">
    <location>
        <begin position="672"/>
        <end position="691"/>
    </location>
</feature>
<feature type="domain" description="Ion transport" evidence="9">
    <location>
        <begin position="679"/>
        <end position="945"/>
    </location>
</feature>
<dbReference type="AlphaFoldDB" id="A0A8W8JNK6"/>
<organism evidence="12 13">
    <name type="scientific">Magallana gigas</name>
    <name type="common">Pacific oyster</name>
    <name type="synonym">Crassostrea gigas</name>
    <dbReference type="NCBI Taxonomy" id="29159"/>
    <lineage>
        <taxon>Eukaryota</taxon>
        <taxon>Metazoa</taxon>
        <taxon>Spiralia</taxon>
        <taxon>Lophotrochozoa</taxon>
        <taxon>Mollusca</taxon>
        <taxon>Bivalvia</taxon>
        <taxon>Autobranchia</taxon>
        <taxon>Pteriomorphia</taxon>
        <taxon>Ostreida</taxon>
        <taxon>Ostreoidea</taxon>
        <taxon>Ostreidae</taxon>
        <taxon>Magallana</taxon>
    </lineage>
</organism>
<evidence type="ECO:0000256" key="8">
    <source>
        <dbReference type="SAM" id="Phobius"/>
    </source>
</evidence>
<feature type="domain" description="TRPM SLOG" evidence="10">
    <location>
        <begin position="171"/>
        <end position="233"/>
    </location>
</feature>
<keyword evidence="7" id="KW-0407">Ion channel</keyword>
<evidence type="ECO:0000256" key="3">
    <source>
        <dbReference type="ARBA" id="ARBA00022692"/>
    </source>
</evidence>
<evidence type="ECO:0000313" key="13">
    <source>
        <dbReference type="Proteomes" id="UP000005408"/>
    </source>
</evidence>
<evidence type="ECO:0008006" key="14">
    <source>
        <dbReference type="Google" id="ProtNLM"/>
    </source>
</evidence>
<evidence type="ECO:0000256" key="4">
    <source>
        <dbReference type="ARBA" id="ARBA00022989"/>
    </source>
</evidence>
<dbReference type="InterPro" id="IPR041491">
    <property type="entry name" value="TRPM_SLOG"/>
</dbReference>
<evidence type="ECO:0000256" key="1">
    <source>
        <dbReference type="ARBA" id="ARBA00004141"/>
    </source>
</evidence>
<dbReference type="InterPro" id="IPR005821">
    <property type="entry name" value="Ion_trans_dom"/>
</dbReference>
<name>A0A8W8JNK6_MAGGI</name>
<reference evidence="12" key="1">
    <citation type="submission" date="2022-08" db="UniProtKB">
        <authorList>
            <consortium name="EnsemblMetazoa"/>
        </authorList>
    </citation>
    <scope>IDENTIFICATION</scope>
    <source>
        <strain evidence="12">05x7-T-G4-1.051#20</strain>
    </source>
</reference>
<evidence type="ECO:0000313" key="12">
    <source>
        <dbReference type="EnsemblMetazoa" id="G19693.2:cds"/>
    </source>
</evidence>
<feature type="transmembrane region" description="Helical" evidence="8">
    <location>
        <begin position="824"/>
        <end position="841"/>
    </location>
</feature>
<evidence type="ECO:0000259" key="11">
    <source>
        <dbReference type="Pfam" id="PF25508"/>
    </source>
</evidence>
<dbReference type="GO" id="GO:0099604">
    <property type="term" value="F:ligand-gated calcium channel activity"/>
    <property type="evidence" value="ECO:0007669"/>
    <property type="project" value="TreeGrafter"/>
</dbReference>
<dbReference type="Proteomes" id="UP000005408">
    <property type="component" value="Unassembled WGS sequence"/>
</dbReference>
<keyword evidence="2" id="KW-0813">Transport</keyword>
<keyword evidence="13" id="KW-1185">Reference proteome</keyword>
<evidence type="ECO:0000259" key="10">
    <source>
        <dbReference type="Pfam" id="PF18139"/>
    </source>
</evidence>